<sequence>MSEPHISVRDLTMAYGPSVIQRDLNFDINKGDIFVIMGGSGCGKSTLLKHMLGLLDPAKGDIFYNDQSFFQASMKQQDDMRQRWGITYQSGGLFSAMTLAGNVNLPLQLYTQYSASDREDIIAYKLALVGLGGYQNYYPSEISGGMRKRAALARAIALDPEILFFDEPSAGLDPISSRLLDELIVQLQESIGATVVMVTHELPSIFGIASNSVYLDVNTKTMIAYGDPRELRDHSEQPVVRQFLARESGSPEEEQA</sequence>
<dbReference type="Proteomes" id="UP001143307">
    <property type="component" value="Unassembled WGS sequence"/>
</dbReference>
<keyword evidence="2" id="KW-0547">Nucleotide-binding</keyword>
<keyword evidence="1" id="KW-0813">Transport</keyword>
<dbReference type="PROSITE" id="PS50893">
    <property type="entry name" value="ABC_TRANSPORTER_2"/>
    <property type="match status" value="1"/>
</dbReference>
<dbReference type="SUPFAM" id="SSF52540">
    <property type="entry name" value="P-loop containing nucleoside triphosphate hydrolases"/>
    <property type="match status" value="1"/>
</dbReference>
<reference evidence="5" key="1">
    <citation type="submission" date="2019-02" db="EMBL/GenBank/DDBJ databases">
        <authorList>
            <person name="Li S.-H."/>
        </authorList>
    </citation>
    <scope>NUCLEOTIDE SEQUENCE</scope>
    <source>
        <strain evidence="5">IMCC8485</strain>
    </source>
</reference>
<evidence type="ECO:0000313" key="6">
    <source>
        <dbReference type="Proteomes" id="UP001143307"/>
    </source>
</evidence>
<dbReference type="SMART" id="SM00382">
    <property type="entry name" value="AAA"/>
    <property type="match status" value="1"/>
</dbReference>
<dbReference type="RefSeq" id="WP_279251480.1">
    <property type="nucleotide sequence ID" value="NZ_SHNP01000001.1"/>
</dbReference>
<dbReference type="EMBL" id="SHNP01000001">
    <property type="protein sequence ID" value="MCX2972465.1"/>
    <property type="molecule type" value="Genomic_DNA"/>
</dbReference>
<organism evidence="5 6">
    <name type="scientific">Candidatus Seongchinamella marina</name>
    <dbReference type="NCBI Taxonomy" id="2518990"/>
    <lineage>
        <taxon>Bacteria</taxon>
        <taxon>Pseudomonadati</taxon>
        <taxon>Pseudomonadota</taxon>
        <taxon>Gammaproteobacteria</taxon>
        <taxon>Cellvibrionales</taxon>
        <taxon>Halieaceae</taxon>
        <taxon>Seongchinamella</taxon>
    </lineage>
</organism>
<dbReference type="Pfam" id="PF00005">
    <property type="entry name" value="ABC_tran"/>
    <property type="match status" value="1"/>
</dbReference>
<name>A0ABT3SR88_9GAMM</name>
<evidence type="ECO:0000256" key="2">
    <source>
        <dbReference type="ARBA" id="ARBA00022741"/>
    </source>
</evidence>
<dbReference type="PANTHER" id="PTHR43023:SF3">
    <property type="entry name" value="PROTEIN TRIGALACTOSYLDIACYLGLYCEROL 3, CHLOROPLASTIC"/>
    <property type="match status" value="1"/>
</dbReference>
<evidence type="ECO:0000256" key="3">
    <source>
        <dbReference type="ARBA" id="ARBA00022840"/>
    </source>
</evidence>
<proteinExistence type="predicted"/>
<dbReference type="InterPro" id="IPR003593">
    <property type="entry name" value="AAA+_ATPase"/>
</dbReference>
<keyword evidence="6" id="KW-1185">Reference proteome</keyword>
<protein>
    <submittedName>
        <fullName evidence="5">ATP-binding cassette domain-containing protein</fullName>
    </submittedName>
</protein>
<keyword evidence="3 5" id="KW-0067">ATP-binding</keyword>
<dbReference type="PROSITE" id="PS00211">
    <property type="entry name" value="ABC_TRANSPORTER_1"/>
    <property type="match status" value="1"/>
</dbReference>
<dbReference type="GO" id="GO:0005524">
    <property type="term" value="F:ATP binding"/>
    <property type="evidence" value="ECO:0007669"/>
    <property type="project" value="UniProtKB-KW"/>
</dbReference>
<gene>
    <name evidence="5" type="ORF">EYC87_02525</name>
</gene>
<evidence type="ECO:0000259" key="4">
    <source>
        <dbReference type="PROSITE" id="PS50893"/>
    </source>
</evidence>
<dbReference type="PANTHER" id="PTHR43023">
    <property type="entry name" value="PROTEIN TRIGALACTOSYLDIACYLGLYCEROL 3, CHLOROPLASTIC"/>
    <property type="match status" value="1"/>
</dbReference>
<dbReference type="InterPro" id="IPR027417">
    <property type="entry name" value="P-loop_NTPase"/>
</dbReference>
<dbReference type="InterPro" id="IPR017871">
    <property type="entry name" value="ABC_transporter-like_CS"/>
</dbReference>
<accession>A0ABT3SR88</accession>
<evidence type="ECO:0000256" key="1">
    <source>
        <dbReference type="ARBA" id="ARBA00022448"/>
    </source>
</evidence>
<comment type="caution">
    <text evidence="5">The sequence shown here is derived from an EMBL/GenBank/DDBJ whole genome shotgun (WGS) entry which is preliminary data.</text>
</comment>
<feature type="domain" description="ABC transporter" evidence="4">
    <location>
        <begin position="6"/>
        <end position="244"/>
    </location>
</feature>
<dbReference type="Gene3D" id="3.40.50.300">
    <property type="entry name" value="P-loop containing nucleotide triphosphate hydrolases"/>
    <property type="match status" value="1"/>
</dbReference>
<dbReference type="InterPro" id="IPR003439">
    <property type="entry name" value="ABC_transporter-like_ATP-bd"/>
</dbReference>
<evidence type="ECO:0000313" key="5">
    <source>
        <dbReference type="EMBL" id="MCX2972465.1"/>
    </source>
</evidence>